<dbReference type="InterPro" id="IPR001437">
    <property type="entry name" value="Tscrpt_elong_fac_GreA/B_C"/>
</dbReference>
<dbReference type="OrthoDB" id="192847at2"/>
<protein>
    <submittedName>
        <fullName evidence="2">Regulator of nucleoside diphosphate kinase</fullName>
    </submittedName>
</protein>
<dbReference type="AlphaFoldDB" id="A0A2P8ERK5"/>
<organism evidence="2 3">
    <name type="scientific">Marinobacterium halophilum</name>
    <dbReference type="NCBI Taxonomy" id="267374"/>
    <lineage>
        <taxon>Bacteria</taxon>
        <taxon>Pseudomonadati</taxon>
        <taxon>Pseudomonadota</taxon>
        <taxon>Gammaproteobacteria</taxon>
        <taxon>Oceanospirillales</taxon>
        <taxon>Oceanospirillaceae</taxon>
        <taxon>Marinobacterium</taxon>
    </lineage>
</organism>
<gene>
    <name evidence="2" type="ORF">CLV44_12085</name>
</gene>
<dbReference type="SUPFAM" id="SSF54534">
    <property type="entry name" value="FKBP-like"/>
    <property type="match status" value="1"/>
</dbReference>
<dbReference type="InterPro" id="IPR036953">
    <property type="entry name" value="GreA/GreB_C_sf"/>
</dbReference>
<dbReference type="PROSITE" id="PS00830">
    <property type="entry name" value="GREAB_2"/>
    <property type="match status" value="1"/>
</dbReference>
<keyword evidence="2" id="KW-0418">Kinase</keyword>
<evidence type="ECO:0000313" key="2">
    <source>
        <dbReference type="EMBL" id="PSL12101.1"/>
    </source>
</evidence>
<accession>A0A2P8ERK5</accession>
<name>A0A2P8ERK5_9GAMM</name>
<dbReference type="RefSeq" id="WP_106592742.1">
    <property type="nucleotide sequence ID" value="NZ_PYGI01000020.1"/>
</dbReference>
<feature type="domain" description="Transcription elongation factor GreA/GreB C-terminal" evidence="1">
    <location>
        <begin position="54"/>
        <end position="121"/>
    </location>
</feature>
<dbReference type="Pfam" id="PF01272">
    <property type="entry name" value="GreA_GreB"/>
    <property type="match status" value="1"/>
</dbReference>
<proteinExistence type="predicted"/>
<evidence type="ECO:0000313" key="3">
    <source>
        <dbReference type="Proteomes" id="UP000242133"/>
    </source>
</evidence>
<dbReference type="GO" id="GO:0016301">
    <property type="term" value="F:kinase activity"/>
    <property type="evidence" value="ECO:0007669"/>
    <property type="project" value="UniProtKB-KW"/>
</dbReference>
<dbReference type="EMBL" id="PYGI01000020">
    <property type="protein sequence ID" value="PSL12101.1"/>
    <property type="molecule type" value="Genomic_DNA"/>
</dbReference>
<dbReference type="Gene3D" id="3.10.50.30">
    <property type="entry name" value="Transcription elongation factor, GreA/GreB, C-terminal domain"/>
    <property type="match status" value="1"/>
</dbReference>
<dbReference type="GO" id="GO:0003677">
    <property type="term" value="F:DNA binding"/>
    <property type="evidence" value="ECO:0007669"/>
    <property type="project" value="InterPro"/>
</dbReference>
<keyword evidence="2" id="KW-0808">Transferase</keyword>
<comment type="caution">
    <text evidence="2">The sequence shown here is derived from an EMBL/GenBank/DDBJ whole genome shotgun (WGS) entry which is preliminary data.</text>
</comment>
<keyword evidence="3" id="KW-1185">Reference proteome</keyword>
<dbReference type="Proteomes" id="UP000242133">
    <property type="component" value="Unassembled WGS sequence"/>
</dbReference>
<reference evidence="2 3" key="1">
    <citation type="submission" date="2018-03" db="EMBL/GenBank/DDBJ databases">
        <title>Genomic Encyclopedia of Archaeal and Bacterial Type Strains, Phase II (KMG-II): from individual species to whole genera.</title>
        <authorList>
            <person name="Goeker M."/>
        </authorList>
    </citation>
    <scope>NUCLEOTIDE SEQUENCE [LARGE SCALE GENOMIC DNA]</scope>
    <source>
        <strain evidence="2 3">DSM 17586</strain>
    </source>
</reference>
<dbReference type="GO" id="GO:0032784">
    <property type="term" value="P:regulation of DNA-templated transcription elongation"/>
    <property type="evidence" value="ECO:0007669"/>
    <property type="project" value="InterPro"/>
</dbReference>
<evidence type="ECO:0000259" key="1">
    <source>
        <dbReference type="Pfam" id="PF01272"/>
    </source>
</evidence>
<sequence length="123" mass="13937">MNCQVPTSLRRIAERLSHYFMVGEHYNYSSPLHLLSIFSRMEQLNQAPGLRARPGALLLLRILQTEETCFFTLTSPAEAKPEQQRISVLSPLGAALLGMSQGDTCRVYFMGENLNFKLIKIIH</sequence>
<dbReference type="InterPro" id="IPR018151">
    <property type="entry name" value="TF_GreA/GreB_CS"/>
</dbReference>